<dbReference type="AlphaFoldDB" id="A0A382IST3"/>
<reference evidence="1" key="1">
    <citation type="submission" date="2018-05" db="EMBL/GenBank/DDBJ databases">
        <authorList>
            <person name="Lanie J.A."/>
            <person name="Ng W.-L."/>
            <person name="Kazmierczak K.M."/>
            <person name="Andrzejewski T.M."/>
            <person name="Davidsen T.M."/>
            <person name="Wayne K.J."/>
            <person name="Tettelin H."/>
            <person name="Glass J.I."/>
            <person name="Rusch D."/>
            <person name="Podicherti R."/>
            <person name="Tsui H.-C.T."/>
            <person name="Winkler M.E."/>
        </authorList>
    </citation>
    <scope>NUCLEOTIDE SEQUENCE</scope>
</reference>
<dbReference type="EMBL" id="UINC01069328">
    <property type="protein sequence ID" value="SVC02618.1"/>
    <property type="molecule type" value="Genomic_DNA"/>
</dbReference>
<protein>
    <submittedName>
        <fullName evidence="1">Uncharacterized protein</fullName>
    </submittedName>
</protein>
<accession>A0A382IST3</accession>
<name>A0A382IST3_9ZZZZ</name>
<gene>
    <name evidence="1" type="ORF">METZ01_LOCUS255472</name>
</gene>
<proteinExistence type="predicted"/>
<organism evidence="1">
    <name type="scientific">marine metagenome</name>
    <dbReference type="NCBI Taxonomy" id="408172"/>
    <lineage>
        <taxon>unclassified sequences</taxon>
        <taxon>metagenomes</taxon>
        <taxon>ecological metagenomes</taxon>
    </lineage>
</organism>
<sequence length="37" mass="3951">MLANLVIVSFNSFLFSRVISAKPDFITPGPVPKSSGI</sequence>
<evidence type="ECO:0000313" key="1">
    <source>
        <dbReference type="EMBL" id="SVC02618.1"/>
    </source>
</evidence>